<accession>A0A6N8J6C1</accession>
<gene>
    <name evidence="2" type="ORF">GO495_08410</name>
</gene>
<dbReference type="Pfam" id="PF01522">
    <property type="entry name" value="Polysacc_deac_1"/>
    <property type="match status" value="1"/>
</dbReference>
<comment type="caution">
    <text evidence="2">The sequence shown here is derived from an EMBL/GenBank/DDBJ whole genome shotgun (WGS) entry which is preliminary data.</text>
</comment>
<dbReference type="Proteomes" id="UP000468388">
    <property type="component" value="Unassembled WGS sequence"/>
</dbReference>
<dbReference type="RefSeq" id="WP_157299271.1">
    <property type="nucleotide sequence ID" value="NZ_BAAAZB010000010.1"/>
</dbReference>
<dbReference type="InterPro" id="IPR011330">
    <property type="entry name" value="Glyco_hydro/deAcase_b/a-brl"/>
</dbReference>
<sequence length="262" mass="30882">MNTSRKLLISVDVEEFDIPEEYGVRVSPEDKLNISRKGLLIMLDLFDKYNVRATFFVTAYWAQHHPELVRQLAVRHEVASHAHFHSDFELAHLESSRTVLQKITGKQVYGFRMPRLQKVDYMALKAAGYVYDASVNPTWLPGRYNNWDKSRTMFTEKDCYIIPTSVSPLIRYPIFWLSVKNMPGFVTRYFSNIILNKDHVLSCYFHPWELCDLEKYSLPAYISRVSGLKMKARLESFLQFLQQKGEFCPHIEWLNNQLHENY</sequence>
<dbReference type="EMBL" id="WRXO01000002">
    <property type="protein sequence ID" value="MVT40603.1"/>
    <property type="molecule type" value="Genomic_DNA"/>
</dbReference>
<proteinExistence type="predicted"/>
<protein>
    <submittedName>
        <fullName evidence="2">Polysaccharide deacetylase family protein</fullName>
    </submittedName>
</protein>
<dbReference type="SUPFAM" id="SSF88713">
    <property type="entry name" value="Glycoside hydrolase/deacetylase"/>
    <property type="match status" value="1"/>
</dbReference>
<dbReference type="OrthoDB" id="9806342at2"/>
<keyword evidence="3" id="KW-1185">Reference proteome</keyword>
<dbReference type="GO" id="GO:0016810">
    <property type="term" value="F:hydrolase activity, acting on carbon-nitrogen (but not peptide) bonds"/>
    <property type="evidence" value="ECO:0007669"/>
    <property type="project" value="InterPro"/>
</dbReference>
<name>A0A6N8J6C1_9BACT</name>
<feature type="domain" description="NodB homology" evidence="1">
    <location>
        <begin position="42"/>
        <end position="129"/>
    </location>
</feature>
<dbReference type="Gene3D" id="3.20.20.370">
    <property type="entry name" value="Glycoside hydrolase/deacetylase"/>
    <property type="match status" value="1"/>
</dbReference>
<dbReference type="InterPro" id="IPR002509">
    <property type="entry name" value="NODB_dom"/>
</dbReference>
<evidence type="ECO:0000259" key="1">
    <source>
        <dbReference type="Pfam" id="PF01522"/>
    </source>
</evidence>
<reference evidence="2 3" key="1">
    <citation type="submission" date="2019-12" db="EMBL/GenBank/DDBJ databases">
        <title>The draft genomic sequence of strain Chitinophaga oryziterrae JCM 16595.</title>
        <authorList>
            <person name="Zhang X."/>
        </authorList>
    </citation>
    <scope>NUCLEOTIDE SEQUENCE [LARGE SCALE GENOMIC DNA]</scope>
    <source>
        <strain evidence="2 3">JCM 16595</strain>
    </source>
</reference>
<dbReference type="GO" id="GO:0005975">
    <property type="term" value="P:carbohydrate metabolic process"/>
    <property type="evidence" value="ECO:0007669"/>
    <property type="project" value="InterPro"/>
</dbReference>
<evidence type="ECO:0000313" key="3">
    <source>
        <dbReference type="Proteomes" id="UP000468388"/>
    </source>
</evidence>
<evidence type="ECO:0000313" key="2">
    <source>
        <dbReference type="EMBL" id="MVT40603.1"/>
    </source>
</evidence>
<dbReference type="PANTHER" id="PTHR47561:SF1">
    <property type="entry name" value="POLYSACCHARIDE DEACETYLASE FAMILY PROTEIN (AFU_ORTHOLOGUE AFUA_6G05030)"/>
    <property type="match status" value="1"/>
</dbReference>
<dbReference type="AlphaFoldDB" id="A0A6N8J6C1"/>
<dbReference type="PANTHER" id="PTHR47561">
    <property type="entry name" value="POLYSACCHARIDE DEACETYLASE FAMILY PROTEIN (AFU_ORTHOLOGUE AFUA_6G05030)"/>
    <property type="match status" value="1"/>
</dbReference>
<organism evidence="2 3">
    <name type="scientific">Chitinophaga oryziterrae</name>
    <dbReference type="NCBI Taxonomy" id="1031224"/>
    <lineage>
        <taxon>Bacteria</taxon>
        <taxon>Pseudomonadati</taxon>
        <taxon>Bacteroidota</taxon>
        <taxon>Chitinophagia</taxon>
        <taxon>Chitinophagales</taxon>
        <taxon>Chitinophagaceae</taxon>
        <taxon>Chitinophaga</taxon>
    </lineage>
</organism>